<organism evidence="5 6">
    <name type="scientific">Candidatus Eubacterium faecale</name>
    <dbReference type="NCBI Taxonomy" id="2838568"/>
    <lineage>
        <taxon>Bacteria</taxon>
        <taxon>Bacillati</taxon>
        <taxon>Bacillota</taxon>
        <taxon>Clostridia</taxon>
        <taxon>Eubacteriales</taxon>
        <taxon>Eubacteriaceae</taxon>
        <taxon>Eubacterium</taxon>
    </lineage>
</organism>
<feature type="signal peptide" evidence="3">
    <location>
        <begin position="1"/>
        <end position="27"/>
    </location>
</feature>
<evidence type="ECO:0000259" key="4">
    <source>
        <dbReference type="PROSITE" id="PS50853"/>
    </source>
</evidence>
<dbReference type="PROSITE" id="PS51904">
    <property type="entry name" value="GLYCOSYL_HYDROL_F25_2"/>
    <property type="match status" value="1"/>
</dbReference>
<dbReference type="PANTHER" id="PTHR46708">
    <property type="entry name" value="TENASCIN"/>
    <property type="match status" value="1"/>
</dbReference>
<dbReference type="Pfam" id="PF01183">
    <property type="entry name" value="Glyco_hydro_25"/>
    <property type="match status" value="1"/>
</dbReference>
<dbReference type="InterPro" id="IPR003961">
    <property type="entry name" value="FN3_dom"/>
</dbReference>
<keyword evidence="2" id="KW-0677">Repeat</keyword>
<comment type="similarity">
    <text evidence="1">Belongs to the glycosyl hydrolase 25 family.</text>
</comment>
<gene>
    <name evidence="5" type="ORF">IAA37_08660</name>
</gene>
<dbReference type="SMART" id="SM00060">
    <property type="entry name" value="FN3"/>
    <property type="match status" value="8"/>
</dbReference>
<dbReference type="CDD" id="cd00063">
    <property type="entry name" value="FN3"/>
    <property type="match status" value="4"/>
</dbReference>
<accession>A0A9D2MJE4</accession>
<dbReference type="PROSITE" id="PS50853">
    <property type="entry name" value="FN3"/>
    <property type="match status" value="1"/>
</dbReference>
<dbReference type="InterPro" id="IPR017853">
    <property type="entry name" value="GH"/>
</dbReference>
<dbReference type="InterPro" id="IPR050991">
    <property type="entry name" value="ECM_Regulatory_Proteins"/>
</dbReference>
<name>A0A9D2MJE4_9FIRM</name>
<comment type="caution">
    <text evidence="5">The sequence shown here is derived from an EMBL/GenBank/DDBJ whole genome shotgun (WGS) entry which is preliminary data.</text>
</comment>
<dbReference type="GO" id="GO:0003796">
    <property type="term" value="F:lysozyme activity"/>
    <property type="evidence" value="ECO:0007669"/>
    <property type="project" value="InterPro"/>
</dbReference>
<dbReference type="SUPFAM" id="SSF49265">
    <property type="entry name" value="Fibronectin type III"/>
    <property type="match status" value="4"/>
</dbReference>
<evidence type="ECO:0000256" key="3">
    <source>
        <dbReference type="SAM" id="SignalP"/>
    </source>
</evidence>
<sequence length="1087" mass="120256">MFFKKGIRSAAAYILAVIMAFSFPISAAALTTSTSPYTNKTYTHSSAFDGYDRHDGIDVSSYQGTIDWSKVKQDGIEFAVIRAGYTGYTQKRHSINADTQAVTNIKNAQAAGLPVGVYWFSQSLTEAEAKAEAQKALEVIRGFDLEMPVFFDYEFYGVAEGRLDSAWKEGTITKSQMTANARAFCEVIESAGYETGIYANKSFLTSQLDAASLANDYSIWLAHFTTQTDYTGDYYMWQYTEEGKVDGISGNVDCDFMYLPNGTEIGGDCKVTGFNVYGRGDGGTDLYLEWNEVGGADKYEVYIVSANSETLKGTVTENRFTFTDLSPAWEYDVRVKAYSGDERIAQNHTYRVCAAPSPVQNLSVSLNGNAITASWDVQASHGYYIQWSTDPTFAKNVNGSFITGSGSTKYTINADNARDYYVRVRAWKWYEGYRLYSDFSAPVKPAVPLSAPTGFNVYGRGDGGTDLYLDWNDVAGADGYRVYINNGKQDLLQGETTQSRYTFTELVPAWEYDVKVVAYNDVSTSEAMFRICAAPSPVNGLQAEADEDSITASWDVQASHGYYIQWSTDPNFVQNVNGAFITGSGSTKYTINVDNAQDYYVRVRAWKWYQNTRLYSDFSAPVKPDGALSAPTGFNVYGRGDGGTDLYLEWNEVSGAEKYEVYIVSANSETLKGTVEDSRFVFTDLSPAWEYDVKVVAYGGGKTSEAMFRVCAAPSPVNGLQAEADEDSVTATWDVQASHGYYIQWSTDPAFAKNVNGSFITGSGSTKYTINVDNAQDYYVRVRAWKWYEGYRLYSDFSAPVKPDGVLSAPTGFNVYGRGDGGTDLYLDWDDVAGAEGYRVYIHNGSEDLLQGDTAESKFTFTELTPAWEYDVKVVAYSGDKTSEATYRVCAAPEQVENVYAVFNTEQIVGIWDPVTSHGYVFQWSKDKDFSDIEGSVSLTGTDNVYYELSVSVPTDYYIRVRAWKNYNGSYIYGDFSEPLEIKPMPVEDAALAQAQINAYIDAVDGFVLDDSLADDGVLYIAMPTNIFTHQEVLTIMMDVMAEALRAMVDEETAWEGDIPLYADIVVLDGVTYVVLLTSAELAAAVS</sequence>
<dbReference type="GO" id="GO:0009253">
    <property type="term" value="P:peptidoglycan catabolic process"/>
    <property type="evidence" value="ECO:0007669"/>
    <property type="project" value="InterPro"/>
</dbReference>
<dbReference type="Proteomes" id="UP000823877">
    <property type="component" value="Unassembled WGS sequence"/>
</dbReference>
<dbReference type="InterPro" id="IPR036116">
    <property type="entry name" value="FN3_sf"/>
</dbReference>
<dbReference type="CDD" id="cd06414">
    <property type="entry name" value="GH25_LytC-like"/>
    <property type="match status" value="1"/>
</dbReference>
<evidence type="ECO:0000256" key="2">
    <source>
        <dbReference type="ARBA" id="ARBA00022737"/>
    </source>
</evidence>
<dbReference type="InterPro" id="IPR013783">
    <property type="entry name" value="Ig-like_fold"/>
</dbReference>
<dbReference type="Gene3D" id="2.60.40.10">
    <property type="entry name" value="Immunoglobulins"/>
    <property type="match status" value="8"/>
</dbReference>
<dbReference type="AlphaFoldDB" id="A0A9D2MJE4"/>
<evidence type="ECO:0000313" key="6">
    <source>
        <dbReference type="Proteomes" id="UP000823877"/>
    </source>
</evidence>
<protein>
    <submittedName>
        <fullName evidence="5">Fibronectin type III domain-containing protein</fullName>
    </submittedName>
</protein>
<feature type="domain" description="Fibronectin type-III" evidence="4">
    <location>
        <begin position="451"/>
        <end position="546"/>
    </location>
</feature>
<keyword evidence="3" id="KW-0732">Signal</keyword>
<dbReference type="EMBL" id="DWXN01000013">
    <property type="protein sequence ID" value="HJB75722.1"/>
    <property type="molecule type" value="Genomic_DNA"/>
</dbReference>
<dbReference type="GO" id="GO:0016998">
    <property type="term" value="P:cell wall macromolecule catabolic process"/>
    <property type="evidence" value="ECO:0007669"/>
    <property type="project" value="InterPro"/>
</dbReference>
<reference evidence="5" key="2">
    <citation type="submission" date="2021-04" db="EMBL/GenBank/DDBJ databases">
        <authorList>
            <person name="Gilroy R."/>
        </authorList>
    </citation>
    <scope>NUCLEOTIDE SEQUENCE</scope>
    <source>
        <strain evidence="5">CHK188-16595</strain>
    </source>
</reference>
<reference evidence="5" key="1">
    <citation type="journal article" date="2021" name="PeerJ">
        <title>Extensive microbial diversity within the chicken gut microbiome revealed by metagenomics and culture.</title>
        <authorList>
            <person name="Gilroy R."/>
            <person name="Ravi A."/>
            <person name="Getino M."/>
            <person name="Pursley I."/>
            <person name="Horton D.L."/>
            <person name="Alikhan N.F."/>
            <person name="Baker D."/>
            <person name="Gharbi K."/>
            <person name="Hall N."/>
            <person name="Watson M."/>
            <person name="Adriaenssens E.M."/>
            <person name="Foster-Nyarko E."/>
            <person name="Jarju S."/>
            <person name="Secka A."/>
            <person name="Antonio M."/>
            <person name="Oren A."/>
            <person name="Chaudhuri R.R."/>
            <person name="La Ragione R."/>
            <person name="Hildebrand F."/>
            <person name="Pallen M.J."/>
        </authorList>
    </citation>
    <scope>NUCLEOTIDE SEQUENCE</scope>
    <source>
        <strain evidence="5">CHK188-16595</strain>
    </source>
</reference>
<evidence type="ECO:0000313" key="5">
    <source>
        <dbReference type="EMBL" id="HJB75722.1"/>
    </source>
</evidence>
<dbReference type="SUPFAM" id="SSF51445">
    <property type="entry name" value="(Trans)glycosidases"/>
    <property type="match status" value="1"/>
</dbReference>
<dbReference type="PANTHER" id="PTHR46708:SF2">
    <property type="entry name" value="FIBRONECTIN TYPE-III DOMAIN-CONTAINING PROTEIN"/>
    <property type="match status" value="1"/>
</dbReference>
<proteinExistence type="inferred from homology"/>
<dbReference type="Gene3D" id="3.20.20.80">
    <property type="entry name" value="Glycosidases"/>
    <property type="match status" value="1"/>
</dbReference>
<evidence type="ECO:0000256" key="1">
    <source>
        <dbReference type="ARBA" id="ARBA00010646"/>
    </source>
</evidence>
<dbReference type="Pfam" id="PF00041">
    <property type="entry name" value="fn3"/>
    <property type="match status" value="4"/>
</dbReference>
<dbReference type="InterPro" id="IPR002053">
    <property type="entry name" value="Glyco_hydro_25"/>
</dbReference>
<feature type="chain" id="PRO_5038416235" evidence="3">
    <location>
        <begin position="28"/>
        <end position="1087"/>
    </location>
</feature>